<evidence type="ECO:0000313" key="1">
    <source>
        <dbReference type="EMBL" id="KRT56515.1"/>
    </source>
</evidence>
<dbReference type="AlphaFoldDB" id="A0A0T5Z0W7"/>
<dbReference type="EMBL" id="LDXT01000046">
    <property type="protein sequence ID" value="KRT56515.1"/>
    <property type="molecule type" value="Genomic_DNA"/>
</dbReference>
<keyword evidence="2" id="KW-1185">Reference proteome</keyword>
<proteinExistence type="predicted"/>
<name>A0A0T5Z0W7_9GAMM</name>
<reference evidence="1 2" key="1">
    <citation type="submission" date="2015-11" db="EMBL/GenBank/DDBJ databases">
        <title>The genome of Candidatus Endoriftia persephone in Ridgeia piscesae and population structure of the North Eastern Pacific vestimentiferan symbionts.</title>
        <authorList>
            <person name="Perez M."/>
            <person name="Juniper K.S."/>
        </authorList>
    </citation>
    <scope>NUCLEOTIDE SEQUENCE [LARGE SCALE GENOMIC DNA]</scope>
    <source>
        <strain evidence="1">Ind11</strain>
    </source>
</reference>
<protein>
    <submittedName>
        <fullName evidence="1">Uncharacterized protein</fullName>
    </submittedName>
</protein>
<comment type="caution">
    <text evidence="1">The sequence shown here is derived from an EMBL/GenBank/DDBJ whole genome shotgun (WGS) entry which is preliminary data.</text>
</comment>
<organism evidence="1 2">
    <name type="scientific">endosymbiont of Ridgeia piscesae</name>
    <dbReference type="NCBI Taxonomy" id="54398"/>
    <lineage>
        <taxon>Bacteria</taxon>
        <taxon>Pseudomonadati</taxon>
        <taxon>Pseudomonadota</taxon>
        <taxon>Gammaproteobacteria</taxon>
        <taxon>sulfur-oxidizing symbionts</taxon>
    </lineage>
</organism>
<evidence type="ECO:0000313" key="2">
    <source>
        <dbReference type="Proteomes" id="UP000051634"/>
    </source>
</evidence>
<accession>A0A0T5Z0W7</accession>
<sequence>MVRPSGWWMQQVISLPREAVIRVNSHLPILTFLQIQMWFLLKHKAVNTRMKPQVKWYRLRAQG</sequence>
<dbReference type="Proteomes" id="UP000051634">
    <property type="component" value="Unassembled WGS sequence"/>
</dbReference>
<gene>
    <name evidence="1" type="ORF">Ga0074115_1512</name>
</gene>